<organism evidence="1 2">
    <name type="scientific">Platysternon megacephalum</name>
    <name type="common">big-headed turtle</name>
    <dbReference type="NCBI Taxonomy" id="55544"/>
    <lineage>
        <taxon>Eukaryota</taxon>
        <taxon>Metazoa</taxon>
        <taxon>Chordata</taxon>
        <taxon>Craniata</taxon>
        <taxon>Vertebrata</taxon>
        <taxon>Euteleostomi</taxon>
        <taxon>Archelosauria</taxon>
        <taxon>Testudinata</taxon>
        <taxon>Testudines</taxon>
        <taxon>Cryptodira</taxon>
        <taxon>Durocryptodira</taxon>
        <taxon>Testudinoidea</taxon>
        <taxon>Platysternidae</taxon>
        <taxon>Platysternon</taxon>
    </lineage>
</organism>
<protein>
    <submittedName>
        <fullName evidence="1">ER degradation-enhancing alpha-mannosidase-like protein 3</fullName>
    </submittedName>
</protein>
<evidence type="ECO:0000313" key="1">
    <source>
        <dbReference type="EMBL" id="TFK03244.1"/>
    </source>
</evidence>
<comment type="caution">
    <text evidence="1">The sequence shown here is derived from an EMBL/GenBank/DDBJ whole genome shotgun (WGS) entry which is preliminary data.</text>
</comment>
<sequence length="126" mass="14201">MHDGRPGLWECLKSYMLRIHFHMCIAQKLNPLILLRTISITLSPHAPSKDLVSTIRGKLTLKMWTAMPVLASTNITALWRSNNSQPPGNPNLFSSPFMICLASSNLQTRRLAWNFQLPPVETFGIS</sequence>
<dbReference type="Proteomes" id="UP000297703">
    <property type="component" value="Unassembled WGS sequence"/>
</dbReference>
<evidence type="ECO:0000313" key="2">
    <source>
        <dbReference type="Proteomes" id="UP000297703"/>
    </source>
</evidence>
<accession>A0A4D9E8X0</accession>
<name>A0A4D9E8X0_9SAUR</name>
<reference evidence="1 2" key="2">
    <citation type="submission" date="2019-04" db="EMBL/GenBank/DDBJ databases">
        <title>The genome sequence of big-headed turtle.</title>
        <authorList>
            <person name="Gong S."/>
        </authorList>
    </citation>
    <scope>NUCLEOTIDE SEQUENCE [LARGE SCALE GENOMIC DNA]</scope>
    <source>
        <strain evidence="1">DO16091913</strain>
        <tissue evidence="1">Muscle</tissue>
    </source>
</reference>
<keyword evidence="2" id="KW-1185">Reference proteome</keyword>
<gene>
    <name evidence="1" type="ORF">DR999_PMT14343</name>
</gene>
<dbReference type="AlphaFoldDB" id="A0A4D9E8X0"/>
<proteinExistence type="predicted"/>
<dbReference type="EMBL" id="QXTE01000163">
    <property type="protein sequence ID" value="TFK03244.1"/>
    <property type="molecule type" value="Genomic_DNA"/>
</dbReference>
<reference evidence="1 2" key="1">
    <citation type="submission" date="2019-04" db="EMBL/GenBank/DDBJ databases">
        <title>Draft genome of the big-headed turtle Platysternon megacephalum.</title>
        <authorList>
            <person name="Gong S."/>
        </authorList>
    </citation>
    <scope>NUCLEOTIDE SEQUENCE [LARGE SCALE GENOMIC DNA]</scope>
    <source>
        <strain evidence="1">DO16091913</strain>
        <tissue evidence="1">Muscle</tissue>
    </source>
</reference>